<dbReference type="Gene3D" id="3.40.50.1000">
    <property type="entry name" value="HAD superfamily/HAD-like"/>
    <property type="match status" value="1"/>
</dbReference>
<name>A0ABW0YUC3_9ACTN</name>
<keyword evidence="4" id="KW-1185">Reference proteome</keyword>
<dbReference type="RefSeq" id="WP_390315270.1">
    <property type="nucleotide sequence ID" value="NZ_JBHSPB010000004.1"/>
</dbReference>
<feature type="signal peptide" evidence="2">
    <location>
        <begin position="1"/>
        <end position="35"/>
    </location>
</feature>
<dbReference type="Pfam" id="PF03767">
    <property type="entry name" value="Acid_phosphat_B"/>
    <property type="match status" value="1"/>
</dbReference>
<accession>A0ABW0YUC3</accession>
<evidence type="ECO:0000313" key="4">
    <source>
        <dbReference type="Proteomes" id="UP001596083"/>
    </source>
</evidence>
<comment type="caution">
    <text evidence="3">The sequence shown here is derived from an EMBL/GenBank/DDBJ whole genome shotgun (WGS) entry which is preliminary data.</text>
</comment>
<organism evidence="3 4">
    <name type="scientific">Streptomyces gamaensis</name>
    <dbReference type="NCBI Taxonomy" id="1763542"/>
    <lineage>
        <taxon>Bacteria</taxon>
        <taxon>Bacillati</taxon>
        <taxon>Actinomycetota</taxon>
        <taxon>Actinomycetes</taxon>
        <taxon>Kitasatosporales</taxon>
        <taxon>Streptomycetaceae</taxon>
        <taxon>Streptomyces</taxon>
    </lineage>
</organism>
<dbReference type="InterPro" id="IPR023214">
    <property type="entry name" value="HAD_sf"/>
</dbReference>
<evidence type="ECO:0000256" key="2">
    <source>
        <dbReference type="SAM" id="SignalP"/>
    </source>
</evidence>
<gene>
    <name evidence="3" type="ORF">ACFP1Z_08285</name>
</gene>
<dbReference type="InterPro" id="IPR005519">
    <property type="entry name" value="Acid_phosphat_B-like"/>
</dbReference>
<dbReference type="PANTHER" id="PTHR31284">
    <property type="entry name" value="ACID PHOSPHATASE-LIKE PROTEIN"/>
    <property type="match status" value="1"/>
</dbReference>
<dbReference type="Proteomes" id="UP001596083">
    <property type="component" value="Unassembled WGS sequence"/>
</dbReference>
<proteinExistence type="predicted"/>
<dbReference type="InterPro" id="IPR036412">
    <property type="entry name" value="HAD-like_sf"/>
</dbReference>
<keyword evidence="1 2" id="KW-0732">Signal</keyword>
<feature type="chain" id="PRO_5047421896" evidence="2">
    <location>
        <begin position="36"/>
        <end position="264"/>
    </location>
</feature>
<protein>
    <submittedName>
        <fullName evidence="3">HAD family acid phosphatase</fullName>
    </submittedName>
</protein>
<sequence>MSPSLSLSSKRVKIAATGAALALGAGLYTAGAASADHSTPRTDKEIPNLTQVEDKIKAFYGDTVDKNGQHYASPGSNYAKQLADIQKKAKAQIDRAVRNKHAKGRPAIVLDVDDTTLLTYNYELQQGFHFTPESQDAYLKSTDMGPVFGMPELVNWAESKGVTVFFVTGRDEHQREWSVRNLKNAGYKPAADAEHFYLKNKKNPPAYLPCGSACSTIEFKSGTRKHIESQGYRIVANFGDQYSDLSGGYAERTYKLPNPMYYLP</sequence>
<reference evidence="4" key="1">
    <citation type="journal article" date="2019" name="Int. J. Syst. Evol. Microbiol.">
        <title>The Global Catalogue of Microorganisms (GCM) 10K type strain sequencing project: providing services to taxonomists for standard genome sequencing and annotation.</title>
        <authorList>
            <consortium name="The Broad Institute Genomics Platform"/>
            <consortium name="The Broad Institute Genome Sequencing Center for Infectious Disease"/>
            <person name="Wu L."/>
            <person name="Ma J."/>
        </authorList>
    </citation>
    <scope>NUCLEOTIDE SEQUENCE [LARGE SCALE GENOMIC DNA]</scope>
    <source>
        <strain evidence="4">CGMCC 4.7304</strain>
    </source>
</reference>
<dbReference type="PANTHER" id="PTHR31284:SF10">
    <property type="entry name" value="ACID PHOSPHATASE-LIKE PROTEIN"/>
    <property type="match status" value="1"/>
</dbReference>
<evidence type="ECO:0000313" key="3">
    <source>
        <dbReference type="EMBL" id="MFC5720164.1"/>
    </source>
</evidence>
<dbReference type="EMBL" id="JBHSPB010000004">
    <property type="protein sequence ID" value="MFC5720164.1"/>
    <property type="molecule type" value="Genomic_DNA"/>
</dbReference>
<evidence type="ECO:0000256" key="1">
    <source>
        <dbReference type="ARBA" id="ARBA00022729"/>
    </source>
</evidence>
<dbReference type="SUPFAM" id="SSF56784">
    <property type="entry name" value="HAD-like"/>
    <property type="match status" value="1"/>
</dbReference>